<keyword evidence="2" id="KW-0378">Hydrolase</keyword>
<dbReference type="EMBL" id="JBHLWI010000002">
    <property type="protein sequence ID" value="MFC0261264.1"/>
    <property type="molecule type" value="Genomic_DNA"/>
</dbReference>
<dbReference type="RefSeq" id="WP_382385718.1">
    <property type="nucleotide sequence ID" value="NZ_JBHLWI010000002.1"/>
</dbReference>
<evidence type="ECO:0000259" key="1">
    <source>
        <dbReference type="Pfam" id="PF00144"/>
    </source>
</evidence>
<dbReference type="InterPro" id="IPR001466">
    <property type="entry name" value="Beta-lactam-related"/>
</dbReference>
<feature type="domain" description="Beta-lactamase-related" evidence="1">
    <location>
        <begin position="28"/>
        <end position="331"/>
    </location>
</feature>
<accession>A0ABV6FNQ0</accession>
<dbReference type="GO" id="GO:0016787">
    <property type="term" value="F:hydrolase activity"/>
    <property type="evidence" value="ECO:0007669"/>
    <property type="project" value="UniProtKB-KW"/>
</dbReference>
<dbReference type="PANTHER" id="PTHR46825">
    <property type="entry name" value="D-ALANYL-D-ALANINE-CARBOXYPEPTIDASE/ENDOPEPTIDASE AMPH"/>
    <property type="match status" value="1"/>
</dbReference>
<name>A0ABV6FNQ0_9BACT</name>
<dbReference type="Pfam" id="PF00144">
    <property type="entry name" value="Beta-lactamase"/>
    <property type="match status" value="1"/>
</dbReference>
<proteinExistence type="predicted"/>
<evidence type="ECO:0000313" key="3">
    <source>
        <dbReference type="Proteomes" id="UP001589797"/>
    </source>
</evidence>
<gene>
    <name evidence="2" type="ORF">ACFFIP_01120</name>
</gene>
<keyword evidence="3" id="KW-1185">Reference proteome</keyword>
<comment type="caution">
    <text evidence="2">The sequence shown here is derived from an EMBL/GenBank/DDBJ whole genome shotgun (WGS) entry which is preliminary data.</text>
</comment>
<reference evidence="2 3" key="1">
    <citation type="submission" date="2024-09" db="EMBL/GenBank/DDBJ databases">
        <authorList>
            <person name="Sun Q."/>
            <person name="Mori K."/>
        </authorList>
    </citation>
    <scope>NUCLEOTIDE SEQUENCE [LARGE SCALE GENOMIC DNA]</scope>
    <source>
        <strain evidence="2 3">CCM 7650</strain>
    </source>
</reference>
<dbReference type="Gene3D" id="3.40.710.10">
    <property type="entry name" value="DD-peptidase/beta-lactamase superfamily"/>
    <property type="match status" value="1"/>
</dbReference>
<dbReference type="EC" id="3.-.-.-" evidence="2"/>
<dbReference type="SUPFAM" id="SSF56601">
    <property type="entry name" value="beta-lactamase/transpeptidase-like"/>
    <property type="match status" value="1"/>
</dbReference>
<dbReference type="Proteomes" id="UP001589797">
    <property type="component" value="Unassembled WGS sequence"/>
</dbReference>
<evidence type="ECO:0000313" key="2">
    <source>
        <dbReference type="EMBL" id="MFC0261264.1"/>
    </source>
</evidence>
<dbReference type="PANTHER" id="PTHR46825:SF7">
    <property type="entry name" value="D-ALANYL-D-ALANINE CARBOXYPEPTIDASE"/>
    <property type="match status" value="1"/>
</dbReference>
<organism evidence="2 3">
    <name type="scientific">Fontibacter flavus</name>
    <dbReference type="NCBI Taxonomy" id="654838"/>
    <lineage>
        <taxon>Bacteria</taxon>
        <taxon>Pseudomonadati</taxon>
        <taxon>Bacteroidota</taxon>
        <taxon>Cytophagia</taxon>
        <taxon>Cytophagales</taxon>
        <taxon>Cyclobacteriaceae</taxon>
        <taxon>Fontibacter</taxon>
    </lineage>
</organism>
<protein>
    <submittedName>
        <fullName evidence="2">Serine hydrolase domain-containing protein</fullName>
        <ecNumber evidence="2">3.-.-.-</ecNumber>
    </submittedName>
</protein>
<dbReference type="InterPro" id="IPR050491">
    <property type="entry name" value="AmpC-like"/>
</dbReference>
<sequence length="442" mass="49597">MKNLVIIMLLFFGAQELVGQQLDKKKLDQYFEALEAGNKLMGSVTLSQEGKVIYQKSIGYADLDQEIKAKPEFKYRVGSISKMFTAVLVMKAIEEGRLSLEQTIETFFPELENASNISISQLMSHRSGIFSVTSRPDYLSWNEHPKSRDGLYKLILDGTAVFDPDTKAEYSNSNYILLTWILEDTFKQDISSLVEQYISKPLHLRNTYIGKEASVENGEVYSYKFLGEWQKAGETHMSIPLGAGAIVASTEDLTKFIEGLFAGDLISIESLELMKEMQDNFGRGMFKIPYHDKVSFGHTGGIDEFKSMLSYFPDDRLSIAISVNGSTIDPNQAALTVLDAYFGKDFEVPSFKDTNISSEELDQYLGLYSSPSFPLQITITKDSLVLNAQATGQPAFSLTYEGDHVFTFYQARLTLVFDPDQDQMTLKQGGGEFVLKRNAVEK</sequence>
<dbReference type="InterPro" id="IPR012338">
    <property type="entry name" value="Beta-lactam/transpept-like"/>
</dbReference>